<dbReference type="eggNOG" id="COG0723">
    <property type="taxonomic scope" value="Bacteria"/>
</dbReference>
<comment type="caution">
    <text evidence="1">The sequence shown here is derived from an EMBL/GenBank/DDBJ whole genome shotgun (WGS) entry which is preliminary data.</text>
</comment>
<sequence>MPNDDVDPAVTRRTALAVLGAGLAAGCSTYGGSPGGTTAAAVPGG</sequence>
<organism evidence="1 2">
    <name type="scientific">Amycolatopsis vancoresmycina DSM 44592</name>
    <dbReference type="NCBI Taxonomy" id="1292037"/>
    <lineage>
        <taxon>Bacteria</taxon>
        <taxon>Bacillati</taxon>
        <taxon>Actinomycetota</taxon>
        <taxon>Actinomycetes</taxon>
        <taxon>Pseudonocardiales</taxon>
        <taxon>Pseudonocardiaceae</taxon>
        <taxon>Amycolatopsis</taxon>
    </lineage>
</organism>
<dbReference type="Proteomes" id="UP000014139">
    <property type="component" value="Unassembled WGS sequence"/>
</dbReference>
<accession>R1FST4</accession>
<evidence type="ECO:0000313" key="2">
    <source>
        <dbReference type="Proteomes" id="UP000014139"/>
    </source>
</evidence>
<dbReference type="PROSITE" id="PS51318">
    <property type="entry name" value="TAT"/>
    <property type="match status" value="1"/>
</dbReference>
<keyword evidence="2" id="KW-1185">Reference proteome</keyword>
<dbReference type="EMBL" id="AOUO01000685">
    <property type="protein sequence ID" value="EOD62457.1"/>
    <property type="molecule type" value="Genomic_DNA"/>
</dbReference>
<name>R1FST4_9PSEU</name>
<evidence type="ECO:0000313" key="1">
    <source>
        <dbReference type="EMBL" id="EOD62457.1"/>
    </source>
</evidence>
<reference evidence="1 2" key="1">
    <citation type="submission" date="2013-02" db="EMBL/GenBank/DDBJ databases">
        <title>Draft genome sequence of Amycolatopsis vancoresmycina strain DSM 44592T.</title>
        <authorList>
            <person name="Kumar S."/>
            <person name="Kaur N."/>
            <person name="Kaur C."/>
            <person name="Raghava G.P.S."/>
            <person name="Mayilraj S."/>
        </authorList>
    </citation>
    <scope>NUCLEOTIDE SEQUENCE [LARGE SCALE GENOMIC DNA]</scope>
    <source>
        <strain evidence="1 2">DSM 44592</strain>
    </source>
</reference>
<protein>
    <submittedName>
        <fullName evidence="1">Iron sulfur protein</fullName>
    </submittedName>
</protein>
<dbReference type="InterPro" id="IPR006311">
    <property type="entry name" value="TAT_signal"/>
</dbReference>
<feature type="non-terminal residue" evidence="1">
    <location>
        <position position="45"/>
    </location>
</feature>
<gene>
    <name evidence="1" type="ORF">H480_39950</name>
</gene>
<proteinExistence type="predicted"/>
<dbReference type="AlphaFoldDB" id="R1FST4"/>